<organism evidence="1 2">
    <name type="scientific">Facklamia lactis</name>
    <dbReference type="NCBI Taxonomy" id="2749967"/>
    <lineage>
        <taxon>Bacteria</taxon>
        <taxon>Bacillati</taxon>
        <taxon>Bacillota</taxon>
        <taxon>Bacilli</taxon>
        <taxon>Lactobacillales</taxon>
        <taxon>Aerococcaceae</taxon>
        <taxon>Facklamia</taxon>
    </lineage>
</organism>
<dbReference type="PANTHER" id="PTHR34822">
    <property type="entry name" value="GRPB DOMAIN PROTEIN (AFU_ORTHOLOGUE AFUA_1G01530)"/>
    <property type="match status" value="1"/>
</dbReference>
<dbReference type="InterPro" id="IPR043519">
    <property type="entry name" value="NT_sf"/>
</dbReference>
<dbReference type="InterPro" id="IPR007344">
    <property type="entry name" value="GrpB/CoaE"/>
</dbReference>
<dbReference type="Pfam" id="PF04229">
    <property type="entry name" value="GrpB"/>
    <property type="match status" value="1"/>
</dbReference>
<dbReference type="EMBL" id="JACBXQ010000007">
    <property type="protein sequence ID" value="MBG9987294.1"/>
    <property type="molecule type" value="Genomic_DNA"/>
</dbReference>
<evidence type="ECO:0000313" key="1">
    <source>
        <dbReference type="EMBL" id="MBG9987294.1"/>
    </source>
</evidence>
<name>A0ABS0LTE0_9LACT</name>
<accession>A0ABS0LTE0</accession>
<protein>
    <submittedName>
        <fullName evidence="1">GrpB family protein</fullName>
    </submittedName>
</protein>
<dbReference type="PANTHER" id="PTHR34822:SF1">
    <property type="entry name" value="GRPB FAMILY PROTEIN"/>
    <property type="match status" value="1"/>
</dbReference>
<dbReference type="Proteomes" id="UP000721415">
    <property type="component" value="Unassembled WGS sequence"/>
</dbReference>
<dbReference type="RefSeq" id="WP_197116216.1">
    <property type="nucleotide sequence ID" value="NZ_JACBXQ010000007.1"/>
</dbReference>
<sequence>MPLGVQRGEVVLSEYQESWVEDFNKVKNEILKVLEIKPEYIQHVGSTSINGLCAKPIIDILIGVDDYKKMPESFFESLKSIGIYRLRVEKEDEIVLAKFEDESFQKHTHFVHLVNLGGQKCSDLIAFRDFLRSHKESRAEYMDLKMKLSEEFSKDRPKYTEAKAAFIQSIINHENRNKEKR</sequence>
<dbReference type="SUPFAM" id="SSF81301">
    <property type="entry name" value="Nucleotidyltransferase"/>
    <property type="match status" value="1"/>
</dbReference>
<keyword evidence="2" id="KW-1185">Reference proteome</keyword>
<proteinExistence type="predicted"/>
<gene>
    <name evidence="1" type="ORF">HZY91_10490</name>
</gene>
<comment type="caution">
    <text evidence="1">The sequence shown here is derived from an EMBL/GenBank/DDBJ whole genome shotgun (WGS) entry which is preliminary data.</text>
</comment>
<reference evidence="1 2" key="1">
    <citation type="submission" date="2020-07" db="EMBL/GenBank/DDBJ databases">
        <title>Facklamia lactis sp. nov., isolated from raw milk.</title>
        <authorList>
            <person name="Doll E.V."/>
            <person name="Huptas C."/>
            <person name="Staib L."/>
            <person name="Wenning M."/>
            <person name="Scherer S."/>
        </authorList>
    </citation>
    <scope>NUCLEOTIDE SEQUENCE [LARGE SCALE GENOMIC DNA]</scope>
    <source>
        <strain evidence="1 2">DSM 111018</strain>
    </source>
</reference>
<dbReference type="Gene3D" id="3.30.460.10">
    <property type="entry name" value="Beta Polymerase, domain 2"/>
    <property type="match status" value="1"/>
</dbReference>
<evidence type="ECO:0000313" key="2">
    <source>
        <dbReference type="Proteomes" id="UP000721415"/>
    </source>
</evidence>